<dbReference type="AlphaFoldDB" id="G0S111"/>
<protein>
    <recommendedName>
        <fullName evidence="4">RRM domain-containing protein</fullName>
    </recommendedName>
</protein>
<dbReference type="SMART" id="SM00360">
    <property type="entry name" value="RRM"/>
    <property type="match status" value="2"/>
</dbReference>
<evidence type="ECO:0000256" key="3">
    <source>
        <dbReference type="SAM" id="MobiDB-lite"/>
    </source>
</evidence>
<dbReference type="SUPFAM" id="SSF54928">
    <property type="entry name" value="RNA-binding domain, RBD"/>
    <property type="match status" value="2"/>
</dbReference>
<dbReference type="RefSeq" id="XP_006691713.1">
    <property type="nucleotide sequence ID" value="XM_006691650.1"/>
</dbReference>
<feature type="region of interest" description="Disordered" evidence="3">
    <location>
        <begin position="17"/>
        <end position="53"/>
    </location>
</feature>
<feature type="compositionally biased region" description="Polar residues" evidence="3">
    <location>
        <begin position="44"/>
        <end position="53"/>
    </location>
</feature>
<evidence type="ECO:0000313" key="6">
    <source>
        <dbReference type="Proteomes" id="UP000008066"/>
    </source>
</evidence>
<reference evidence="5 6" key="1">
    <citation type="journal article" date="2011" name="Cell">
        <title>Insight into structure and assembly of the nuclear pore complex by utilizing the genome of a eukaryotic thermophile.</title>
        <authorList>
            <person name="Amlacher S."/>
            <person name="Sarges P."/>
            <person name="Flemming D."/>
            <person name="van Noort V."/>
            <person name="Kunze R."/>
            <person name="Devos D.P."/>
            <person name="Arumugam M."/>
            <person name="Bork P."/>
            <person name="Hurt E."/>
        </authorList>
    </citation>
    <scope>NUCLEOTIDE SEQUENCE [LARGE SCALE GENOMIC DNA]</scope>
    <source>
        <strain evidence="6">DSM 1495 / CBS 144.50 / IMI 039719</strain>
    </source>
</reference>
<dbReference type="PANTHER" id="PTHR10352">
    <property type="entry name" value="EUKARYOTIC TRANSLATION INITIATION FACTOR 3 SUBUNIT G"/>
    <property type="match status" value="1"/>
</dbReference>
<dbReference type="Proteomes" id="UP000008066">
    <property type="component" value="Unassembled WGS sequence"/>
</dbReference>
<proteinExistence type="predicted"/>
<sequence>MSGMIRAFKNGDASFNNRRVRSLSGGSSNGSSSASEEGGARLSQASNSPAQNRVRFSSITQEFGRFTLSCTASSGGSVKETTESSSPFQVGKPSDVFMGSPTKPARKVDADEAHDPFIKAQAALVMMGASRDHHLVKAVATDNGNTAVSSGMDGNGPIRNTPSRNTPNRSASRHQIGGVDVQGIYPPSACVFVANLPESKDDRTLEVGIVREFSKYGTVFVKIRRDANRMPFAFCQYTKDEDAQLAMREGKGALICGRPCRTEMVKANRTFLVYSRKGNSITTEEARAIMEPYGELSECKMLSAQIQEALKLPGCAILVEFANFDPKRDLNMAVRENDEYCIDAFDLKKKNIVSRADADEEFLRKYDVDRRSIFIGRLPFDVDKEEIIELFSAVGEILNVDLIKRKQDGIISTVFAFVEFARADTPDIAIAKFNGKMMRGFPINVERKVFKHAGTPRRVKSQAFTKVSVTPKTPKSATLPKSPLAEISDNTNFNTPLPASQTRAFEEPVVATTTPLVYHAASPIALGADGKSLIGLGGIPASTPAMAVPLNPYSFVGGYWPNITTFQDPITGVTYYTQTPSVVQQEAATPQQVPDTPTRSREHRERRYA</sequence>
<dbReference type="PROSITE" id="PS50102">
    <property type="entry name" value="RRM"/>
    <property type="match status" value="2"/>
</dbReference>
<dbReference type="STRING" id="759272.G0S111"/>
<keyword evidence="1 2" id="KW-0694">RNA-binding</keyword>
<dbReference type="GO" id="GO:0003723">
    <property type="term" value="F:RNA binding"/>
    <property type="evidence" value="ECO:0007669"/>
    <property type="project" value="UniProtKB-UniRule"/>
</dbReference>
<gene>
    <name evidence="5" type="ORF">CTHT_0011950</name>
</gene>
<evidence type="ECO:0000256" key="2">
    <source>
        <dbReference type="PROSITE-ProRule" id="PRU00176"/>
    </source>
</evidence>
<dbReference type="HOGENOM" id="CLU_411045_0_0_1"/>
<feature type="compositionally biased region" description="Polar residues" evidence="3">
    <location>
        <begin position="158"/>
        <end position="170"/>
    </location>
</feature>
<dbReference type="KEGG" id="cthr:CTHT_0011950"/>
<dbReference type="OrthoDB" id="410044at2759"/>
<dbReference type="GeneID" id="18255233"/>
<dbReference type="CDD" id="cd00590">
    <property type="entry name" value="RRM_SF"/>
    <property type="match status" value="1"/>
</dbReference>
<dbReference type="eggNOG" id="ENOG502QUGB">
    <property type="taxonomic scope" value="Eukaryota"/>
</dbReference>
<feature type="compositionally biased region" description="Polar residues" evidence="3">
    <location>
        <begin position="584"/>
        <end position="597"/>
    </location>
</feature>
<dbReference type="InterPro" id="IPR035979">
    <property type="entry name" value="RBD_domain_sf"/>
</dbReference>
<dbReference type="FunFam" id="3.30.70.330:FF:000736">
    <property type="entry name" value="Polyadenylate-binding protein, putative"/>
    <property type="match status" value="1"/>
</dbReference>
<dbReference type="Gene3D" id="3.30.70.330">
    <property type="match status" value="2"/>
</dbReference>
<dbReference type="EMBL" id="GL988039">
    <property type="protein sequence ID" value="EGS22721.1"/>
    <property type="molecule type" value="Genomic_DNA"/>
</dbReference>
<name>G0S111_CHATD</name>
<dbReference type="InterPro" id="IPR000504">
    <property type="entry name" value="RRM_dom"/>
</dbReference>
<feature type="compositionally biased region" description="Low complexity" evidence="3">
    <location>
        <begin position="22"/>
        <end position="43"/>
    </location>
</feature>
<feature type="region of interest" description="Disordered" evidence="3">
    <location>
        <begin position="72"/>
        <end position="100"/>
    </location>
</feature>
<organism evidence="6">
    <name type="scientific">Chaetomium thermophilum (strain DSM 1495 / CBS 144.50 / IMI 039719)</name>
    <name type="common">Thermochaetoides thermophila</name>
    <dbReference type="NCBI Taxonomy" id="759272"/>
    <lineage>
        <taxon>Eukaryota</taxon>
        <taxon>Fungi</taxon>
        <taxon>Dikarya</taxon>
        <taxon>Ascomycota</taxon>
        <taxon>Pezizomycotina</taxon>
        <taxon>Sordariomycetes</taxon>
        <taxon>Sordariomycetidae</taxon>
        <taxon>Sordariales</taxon>
        <taxon>Chaetomiaceae</taxon>
        <taxon>Thermochaetoides</taxon>
    </lineage>
</organism>
<dbReference type="InterPro" id="IPR012677">
    <property type="entry name" value="Nucleotide-bd_a/b_plait_sf"/>
</dbReference>
<feature type="compositionally biased region" description="Basic and acidic residues" evidence="3">
    <location>
        <begin position="598"/>
        <end position="609"/>
    </location>
</feature>
<feature type="region of interest" description="Disordered" evidence="3">
    <location>
        <begin position="146"/>
        <end position="173"/>
    </location>
</feature>
<accession>G0S111</accession>
<evidence type="ECO:0000256" key="1">
    <source>
        <dbReference type="ARBA" id="ARBA00022884"/>
    </source>
</evidence>
<dbReference type="Pfam" id="PF00076">
    <property type="entry name" value="RRM_1"/>
    <property type="match status" value="2"/>
</dbReference>
<feature type="domain" description="RRM" evidence="4">
    <location>
        <begin position="371"/>
        <end position="450"/>
    </location>
</feature>
<evidence type="ECO:0000313" key="5">
    <source>
        <dbReference type="EMBL" id="EGS22721.1"/>
    </source>
</evidence>
<feature type="domain" description="RRM" evidence="4">
    <location>
        <begin position="189"/>
        <end position="267"/>
    </location>
</feature>
<keyword evidence="6" id="KW-1185">Reference proteome</keyword>
<evidence type="ECO:0000259" key="4">
    <source>
        <dbReference type="PROSITE" id="PS50102"/>
    </source>
</evidence>
<feature type="region of interest" description="Disordered" evidence="3">
    <location>
        <begin position="584"/>
        <end position="609"/>
    </location>
</feature>